<gene>
    <name evidence="2" type="ORF">MCOR_2024</name>
</gene>
<name>A0A6J7ZZS5_MYTCO</name>
<dbReference type="EMBL" id="CACVKT020000425">
    <property type="protein sequence ID" value="CAC5358994.1"/>
    <property type="molecule type" value="Genomic_DNA"/>
</dbReference>
<dbReference type="AlphaFoldDB" id="A0A6J7ZZS5"/>
<feature type="compositionally biased region" description="Basic residues" evidence="1">
    <location>
        <begin position="74"/>
        <end position="93"/>
    </location>
</feature>
<evidence type="ECO:0000313" key="2">
    <source>
        <dbReference type="EMBL" id="CAC5358994.1"/>
    </source>
</evidence>
<feature type="region of interest" description="Disordered" evidence="1">
    <location>
        <begin position="74"/>
        <end position="139"/>
    </location>
</feature>
<keyword evidence="3" id="KW-1185">Reference proteome</keyword>
<reference evidence="2 3" key="1">
    <citation type="submission" date="2020-06" db="EMBL/GenBank/DDBJ databases">
        <authorList>
            <person name="Li R."/>
            <person name="Bekaert M."/>
        </authorList>
    </citation>
    <scope>NUCLEOTIDE SEQUENCE [LARGE SCALE GENOMIC DNA]</scope>
    <source>
        <strain evidence="3">wild</strain>
    </source>
</reference>
<accession>A0A6J7ZZS5</accession>
<evidence type="ECO:0000313" key="3">
    <source>
        <dbReference type="Proteomes" id="UP000507470"/>
    </source>
</evidence>
<proteinExistence type="predicted"/>
<sequence length="312" mass="36617">MGALLKYRKTNVFRFALTSMRCLRYCSVCIRRHHCCDVTYFRVPIQVSLQADVLIRIYNVRHESRDIYVERMSRKKSRLEKHRSTRRRRKLTDKKKGLEKTHIIVKSTNTEEKEREIGSTPKIKTLHPSSRSTPTRSPFCKTLKVSTPSPKILLDDEFWANDCDTSHNALGNYLIEDKDDHIVRSLIDLTPKVVEELRKGGFEDTLQQFFQLISNKKIPLDNIAFLLWTEVIRWFNLENTSGMRYLKQTKQFWKLGMRLFGGKFIRFMSGYTNTTDLLYGESPPGYFDPSNSDINFAIPSIDVLREYTHCND</sequence>
<organism evidence="2 3">
    <name type="scientific">Mytilus coruscus</name>
    <name type="common">Sea mussel</name>
    <dbReference type="NCBI Taxonomy" id="42192"/>
    <lineage>
        <taxon>Eukaryota</taxon>
        <taxon>Metazoa</taxon>
        <taxon>Spiralia</taxon>
        <taxon>Lophotrochozoa</taxon>
        <taxon>Mollusca</taxon>
        <taxon>Bivalvia</taxon>
        <taxon>Autobranchia</taxon>
        <taxon>Pteriomorphia</taxon>
        <taxon>Mytilida</taxon>
        <taxon>Mytiloidea</taxon>
        <taxon>Mytilidae</taxon>
        <taxon>Mytilinae</taxon>
        <taxon>Mytilus</taxon>
    </lineage>
</organism>
<dbReference type="Proteomes" id="UP000507470">
    <property type="component" value="Unassembled WGS sequence"/>
</dbReference>
<evidence type="ECO:0000256" key="1">
    <source>
        <dbReference type="SAM" id="MobiDB-lite"/>
    </source>
</evidence>
<feature type="compositionally biased region" description="Low complexity" evidence="1">
    <location>
        <begin position="128"/>
        <end position="138"/>
    </location>
</feature>
<dbReference type="OrthoDB" id="10550266at2759"/>
<protein>
    <submittedName>
        <fullName evidence="2">Uncharacterized protein</fullName>
    </submittedName>
</protein>